<evidence type="ECO:0000313" key="12">
    <source>
        <dbReference type="EMBL" id="KNC79257.1"/>
    </source>
</evidence>
<dbReference type="InterPro" id="IPR001607">
    <property type="entry name" value="Znf_UBP"/>
</dbReference>
<name>A0A0L0FR20_9EUKA</name>
<evidence type="ECO:0000256" key="8">
    <source>
        <dbReference type="ARBA" id="ARBA00023242"/>
    </source>
</evidence>
<evidence type="ECO:0000256" key="2">
    <source>
        <dbReference type="ARBA" id="ARBA00022664"/>
    </source>
</evidence>
<dbReference type="Gene3D" id="3.30.40.10">
    <property type="entry name" value="Zinc/RING finger domain, C3HC4 (zinc finger)"/>
    <property type="match status" value="1"/>
</dbReference>
<dbReference type="InterPro" id="IPR033809">
    <property type="entry name" value="USP39"/>
</dbReference>
<sequence length="455" mass="52058">MSSSDLSDQMLIPATSSRHGLAKTQVDWTSHNVYACLVCGKYYQGRGSNTHAHTHSVTQNHHVFINLGTKKFYCLPDCYEIIDSSLQDILDLLDPLYTPQSINALNTITVKARARDGSRYLPGIIGLNNIKKNDYMNVVVQALTQITDLRDFFLSSENTKNLKEPLAVRTGELFRKVWSSHHYRPHVSPHELCQAIVNTSNKRFTITKQSFAVDFMAWYLNTLNTQLSKAKHKPSRSTIVSDCFQGIMEVTERRLRASELLNDEVLQERAALAEKDTKTDFSVKKRDMPFMFLTLDVPPAPLFTDAEGANVIPQIPLYTLFEKFNGTTEQSRDGKGFIYKIKQLPRYLIVYIKRFTKNNFFLEKNPTIVNFPVKNLDLKDFVGDKYTSETRYDLVANIVRDGPPDRGSYRVHVLHKGRGQGTDSWFQIEDLIISNILPQVITLSEAYLQIYQLRT</sequence>
<dbReference type="PROSITE" id="PS50271">
    <property type="entry name" value="ZF_UBP"/>
    <property type="match status" value="1"/>
</dbReference>
<organism evidence="12 13">
    <name type="scientific">Sphaeroforma arctica JP610</name>
    <dbReference type="NCBI Taxonomy" id="667725"/>
    <lineage>
        <taxon>Eukaryota</taxon>
        <taxon>Ichthyosporea</taxon>
        <taxon>Ichthyophonida</taxon>
        <taxon>Sphaeroforma</taxon>
    </lineage>
</organism>
<dbReference type="Pfam" id="PF00443">
    <property type="entry name" value="UCH"/>
    <property type="match status" value="1"/>
</dbReference>
<evidence type="ECO:0000256" key="4">
    <source>
        <dbReference type="ARBA" id="ARBA00022728"/>
    </source>
</evidence>
<keyword evidence="7" id="KW-0508">mRNA splicing</keyword>
<dbReference type="SUPFAM" id="SSF57850">
    <property type="entry name" value="RING/U-box"/>
    <property type="match status" value="1"/>
</dbReference>
<dbReference type="STRING" id="667725.A0A0L0FR20"/>
<evidence type="ECO:0000256" key="6">
    <source>
        <dbReference type="ARBA" id="ARBA00022833"/>
    </source>
</evidence>
<keyword evidence="8" id="KW-0539">Nucleus</keyword>
<evidence type="ECO:0000259" key="10">
    <source>
        <dbReference type="PROSITE" id="PS50235"/>
    </source>
</evidence>
<reference evidence="12 13" key="1">
    <citation type="submission" date="2011-02" db="EMBL/GenBank/DDBJ databases">
        <title>The Genome Sequence of Sphaeroforma arctica JP610.</title>
        <authorList>
            <consortium name="The Broad Institute Genome Sequencing Platform"/>
            <person name="Russ C."/>
            <person name="Cuomo C."/>
            <person name="Young S.K."/>
            <person name="Zeng Q."/>
            <person name="Gargeya S."/>
            <person name="Alvarado L."/>
            <person name="Berlin A."/>
            <person name="Chapman S.B."/>
            <person name="Chen Z."/>
            <person name="Freedman E."/>
            <person name="Gellesch M."/>
            <person name="Goldberg J."/>
            <person name="Griggs A."/>
            <person name="Gujja S."/>
            <person name="Heilman E."/>
            <person name="Heiman D."/>
            <person name="Howarth C."/>
            <person name="Mehta T."/>
            <person name="Neiman D."/>
            <person name="Pearson M."/>
            <person name="Roberts A."/>
            <person name="Saif S."/>
            <person name="Shea T."/>
            <person name="Shenoy N."/>
            <person name="Sisk P."/>
            <person name="Stolte C."/>
            <person name="Sykes S."/>
            <person name="White J."/>
            <person name="Yandava C."/>
            <person name="Burger G."/>
            <person name="Gray M.W."/>
            <person name="Holland P.W.H."/>
            <person name="King N."/>
            <person name="Lang F.B.F."/>
            <person name="Roger A.J."/>
            <person name="Ruiz-Trillo I."/>
            <person name="Haas B."/>
            <person name="Nusbaum C."/>
            <person name="Birren B."/>
        </authorList>
    </citation>
    <scope>NUCLEOTIDE SEQUENCE [LARGE SCALE GENOMIC DNA]</scope>
    <source>
        <strain evidence="12 13">JP610</strain>
    </source>
</reference>
<feature type="domain" description="USP" evidence="10">
    <location>
        <begin position="125"/>
        <end position="454"/>
    </location>
</feature>
<dbReference type="InterPro" id="IPR050185">
    <property type="entry name" value="Ub_carboxyl-term_hydrolase"/>
</dbReference>
<gene>
    <name evidence="12" type="ORF">SARC_08342</name>
</gene>
<dbReference type="OrthoDB" id="10263353at2759"/>
<dbReference type="PROSITE" id="PS50235">
    <property type="entry name" value="USP_3"/>
    <property type="match status" value="1"/>
</dbReference>
<dbReference type="Gene3D" id="3.90.70.10">
    <property type="entry name" value="Cysteine proteinases"/>
    <property type="match status" value="1"/>
</dbReference>
<dbReference type="GO" id="GO:0004843">
    <property type="term" value="F:cysteine-type deubiquitinase activity"/>
    <property type="evidence" value="ECO:0007669"/>
    <property type="project" value="InterPro"/>
</dbReference>
<dbReference type="PANTHER" id="PTHR21646:SF16">
    <property type="entry name" value="U4_U6.U5 TRI-SNRNP-ASSOCIATED PROTEIN 2"/>
    <property type="match status" value="1"/>
</dbReference>
<dbReference type="InterPro" id="IPR028889">
    <property type="entry name" value="USP"/>
</dbReference>
<dbReference type="Pfam" id="PF02148">
    <property type="entry name" value="zf-UBP"/>
    <property type="match status" value="1"/>
</dbReference>
<dbReference type="InterPro" id="IPR001394">
    <property type="entry name" value="Peptidase_C19_UCH"/>
</dbReference>
<dbReference type="eggNOG" id="KOG2026">
    <property type="taxonomic scope" value="Eukaryota"/>
</dbReference>
<evidence type="ECO:0000259" key="11">
    <source>
        <dbReference type="PROSITE" id="PS50271"/>
    </source>
</evidence>
<keyword evidence="4" id="KW-0747">Spliceosome</keyword>
<dbReference type="GO" id="GO:0008270">
    <property type="term" value="F:zinc ion binding"/>
    <property type="evidence" value="ECO:0007669"/>
    <property type="project" value="UniProtKB-KW"/>
</dbReference>
<dbReference type="PANTHER" id="PTHR21646">
    <property type="entry name" value="UBIQUITIN CARBOXYL-TERMINAL HYDROLASE"/>
    <property type="match status" value="1"/>
</dbReference>
<keyword evidence="2" id="KW-0507">mRNA processing</keyword>
<protein>
    <recommendedName>
        <fullName evidence="14">U4/U6.U5 tri-snRNP-associated protein 2</fullName>
    </recommendedName>
</protein>
<evidence type="ECO:0000313" key="13">
    <source>
        <dbReference type="Proteomes" id="UP000054560"/>
    </source>
</evidence>
<evidence type="ECO:0000256" key="3">
    <source>
        <dbReference type="ARBA" id="ARBA00022723"/>
    </source>
</evidence>
<evidence type="ECO:0008006" key="14">
    <source>
        <dbReference type="Google" id="ProtNLM"/>
    </source>
</evidence>
<comment type="subcellular location">
    <subcellularLocation>
        <location evidence="1">Nucleus</location>
    </subcellularLocation>
</comment>
<dbReference type="InterPro" id="IPR038765">
    <property type="entry name" value="Papain-like_cys_pep_sf"/>
</dbReference>
<dbReference type="SMART" id="SM00290">
    <property type="entry name" value="ZnF_UBP"/>
    <property type="match status" value="1"/>
</dbReference>
<dbReference type="GO" id="GO:0000245">
    <property type="term" value="P:spliceosomal complex assembly"/>
    <property type="evidence" value="ECO:0007669"/>
    <property type="project" value="InterPro"/>
</dbReference>
<dbReference type="RefSeq" id="XP_014153159.1">
    <property type="nucleotide sequence ID" value="XM_014297684.1"/>
</dbReference>
<proteinExistence type="predicted"/>
<dbReference type="AlphaFoldDB" id="A0A0L0FR20"/>
<evidence type="ECO:0000256" key="1">
    <source>
        <dbReference type="ARBA" id="ARBA00004123"/>
    </source>
</evidence>
<dbReference type="GO" id="GO:0005681">
    <property type="term" value="C:spliceosomal complex"/>
    <property type="evidence" value="ECO:0007669"/>
    <property type="project" value="UniProtKB-KW"/>
</dbReference>
<keyword evidence="6" id="KW-0862">Zinc</keyword>
<dbReference type="InterPro" id="IPR013083">
    <property type="entry name" value="Znf_RING/FYVE/PHD"/>
</dbReference>
<dbReference type="GO" id="GO:0016579">
    <property type="term" value="P:protein deubiquitination"/>
    <property type="evidence" value="ECO:0007669"/>
    <property type="project" value="InterPro"/>
</dbReference>
<dbReference type="CDD" id="cd02669">
    <property type="entry name" value="Peptidase_C19M"/>
    <property type="match status" value="1"/>
</dbReference>
<dbReference type="EMBL" id="KQ242339">
    <property type="protein sequence ID" value="KNC79257.1"/>
    <property type="molecule type" value="Genomic_DNA"/>
</dbReference>
<evidence type="ECO:0000256" key="7">
    <source>
        <dbReference type="ARBA" id="ARBA00023187"/>
    </source>
</evidence>
<dbReference type="SUPFAM" id="SSF54001">
    <property type="entry name" value="Cysteine proteinases"/>
    <property type="match status" value="1"/>
</dbReference>
<dbReference type="Proteomes" id="UP000054560">
    <property type="component" value="Unassembled WGS sequence"/>
</dbReference>
<feature type="domain" description="UBP-type" evidence="11">
    <location>
        <begin position="1"/>
        <end position="100"/>
    </location>
</feature>
<evidence type="ECO:0000256" key="5">
    <source>
        <dbReference type="ARBA" id="ARBA00022771"/>
    </source>
</evidence>
<accession>A0A0L0FR20</accession>
<dbReference type="GeneID" id="25908846"/>
<keyword evidence="5 9" id="KW-0863">Zinc-finger</keyword>
<keyword evidence="13" id="KW-1185">Reference proteome</keyword>
<evidence type="ECO:0000256" key="9">
    <source>
        <dbReference type="PROSITE-ProRule" id="PRU00502"/>
    </source>
</evidence>
<keyword evidence="3" id="KW-0479">Metal-binding</keyword>